<evidence type="ECO:0000313" key="2">
    <source>
        <dbReference type="Proteomes" id="UP000292452"/>
    </source>
</evidence>
<comment type="caution">
    <text evidence="1">The sequence shown here is derived from an EMBL/GenBank/DDBJ whole genome shotgun (WGS) entry which is preliminary data.</text>
</comment>
<keyword evidence="2" id="KW-1185">Reference proteome</keyword>
<dbReference type="Proteomes" id="UP000292452">
    <property type="component" value="Unassembled WGS sequence"/>
</dbReference>
<sequence>MTGSGGTSVSNPLGPLHSGGGDQYNYYWSNGVGEQLVRGGAARLEIVREHRLRLTRCFVRPRGYSRAADRLMQPGAVVILDGAPGTGRRSAATMLLEETSAPGGRIEELPVNREEGVPDPSPDDRYLLDLSRVSEGDYPAAQRTLTLYRSLVEKCGARMVAVSPAGLAWMLDAELAPLAVSLERPRGRAVLSRHLRVREVGFTYEQLATDELTDLFAVAPMRELDRLAELVGQARDSARYGTDFADWRDEAVAAATNWSQQVAGQLREHRGVQERALLLAAAMTNGAAAETVLGAARSLLEVLRYPKDETPGLAQEGLCEQFRKLSLVREDDGRVRFAGLAYDSAVRSHFWENFPELRQGFRDWVGQCMTLPELGAEDRARLVGRFTEQALSTGRLEGLYVLIERWTQPSAGGRLRAEAAAVLEMGLSHEQYGPRFRSRVYQWATASRLVPDLAQVLADICRHVMAVTHPEQAMVRLRHLALRQDNPEATAQAACTALLELARDNRRLYTRLVHRLLQGVRPTGRCLDVLLALLDPTGLSIDPPWQEFTLAWRAVMAGKPPAAWTLSVRRWLTLIARRQASEQVLSALLLAASGDRELLNQLYVTACDWSDVQPVDAGQQALGEGRRRTADRFCRDIDLAQGIGGVLSGPGAPVTREGI</sequence>
<proteinExistence type="predicted"/>
<reference evidence="1 2" key="1">
    <citation type="submission" date="2019-02" db="EMBL/GenBank/DDBJ databases">
        <title>Draft Genome Sequence of Streptomyces sp. AM-2504, identified by 16S rRNA comparative analysis as a Streptomyces Kasugaensis strain.</title>
        <authorList>
            <person name="Napolioni V."/>
            <person name="Giuliodori A.M."/>
            <person name="Spurio R."/>
            <person name="Fabbretti A."/>
        </authorList>
    </citation>
    <scope>NUCLEOTIDE SEQUENCE [LARGE SCALE GENOMIC DNA]</scope>
    <source>
        <strain evidence="1 2">AM-2504</strain>
    </source>
</reference>
<dbReference type="RefSeq" id="WP_131124139.1">
    <property type="nucleotide sequence ID" value="NZ_SIXH01000161.1"/>
</dbReference>
<protein>
    <submittedName>
        <fullName evidence="1">Uncharacterized protein</fullName>
    </submittedName>
</protein>
<dbReference type="AlphaFoldDB" id="A0A4V2JII0"/>
<gene>
    <name evidence="1" type="ORF">EYS09_18995</name>
</gene>
<organism evidence="1 2">
    <name type="scientific">Streptomyces kasugaensis</name>
    <dbReference type="NCBI Taxonomy" id="1946"/>
    <lineage>
        <taxon>Bacteria</taxon>
        <taxon>Bacillati</taxon>
        <taxon>Actinomycetota</taxon>
        <taxon>Actinomycetes</taxon>
        <taxon>Kitasatosporales</taxon>
        <taxon>Streptomycetaceae</taxon>
        <taxon>Streptomyces</taxon>
    </lineage>
</organism>
<name>A0A4V2JII0_STRKA</name>
<accession>A0A4V2JII0</accession>
<evidence type="ECO:0000313" key="1">
    <source>
        <dbReference type="EMBL" id="TBO58141.1"/>
    </source>
</evidence>
<dbReference type="EMBL" id="SIXH01000161">
    <property type="protein sequence ID" value="TBO58141.1"/>
    <property type="molecule type" value="Genomic_DNA"/>
</dbReference>